<dbReference type="AlphaFoldDB" id="A0A0H4D859"/>
<dbReference type="SUPFAM" id="SSF47266">
    <property type="entry name" value="4-helical cytokines"/>
    <property type="match status" value="1"/>
</dbReference>
<keyword evidence="1" id="KW-0732">Signal</keyword>
<dbReference type="EMBL" id="KP771861">
    <property type="protein sequence ID" value="AKN90081.1"/>
    <property type="molecule type" value="mRNA"/>
</dbReference>
<protein>
    <submittedName>
        <fullName evidence="2">Interleukin-2b</fullName>
    </submittedName>
</protein>
<evidence type="ECO:0000313" key="2">
    <source>
        <dbReference type="EMBL" id="AKN90081.1"/>
    </source>
</evidence>
<feature type="signal peptide" evidence="1">
    <location>
        <begin position="1"/>
        <end position="20"/>
    </location>
</feature>
<accession>A0A0H4D859</accession>
<dbReference type="InterPro" id="IPR009079">
    <property type="entry name" value="4_helix_cytokine-like_core"/>
</dbReference>
<feature type="chain" id="PRO_5005205572" evidence="1">
    <location>
        <begin position="21"/>
        <end position="142"/>
    </location>
</feature>
<sequence>MFALHRICALTLALVICLNAQPVKRDADELLEHISTLKTFIGTAKCPDHIHLHSPFNIKKDCMSSARDCTIKMLYDLKSKCNITKNSTTDEAINNVILELGTEETNPTSSSPDCKCEMYNKTGVDQFLKNMEVQAEQLNSMQ</sequence>
<name>A0A0H4D859_CYPCA</name>
<organism evidence="2">
    <name type="scientific">Cyprinus carpio carpio</name>
    <dbReference type="NCBI Taxonomy" id="630221"/>
    <lineage>
        <taxon>Eukaryota</taxon>
        <taxon>Metazoa</taxon>
        <taxon>Chordata</taxon>
        <taxon>Craniata</taxon>
        <taxon>Vertebrata</taxon>
        <taxon>Euteleostomi</taxon>
        <taxon>Actinopterygii</taxon>
        <taxon>Neopterygii</taxon>
        <taxon>Teleostei</taxon>
        <taxon>Ostariophysi</taxon>
        <taxon>Cypriniformes</taxon>
        <taxon>Cyprinidae</taxon>
        <taxon>Cyprininae</taxon>
        <taxon>Cyprinus</taxon>
    </lineage>
</organism>
<dbReference type="Gene3D" id="1.20.1250.70">
    <property type="entry name" value="Interleukin-15/Interleukin-21"/>
    <property type="match status" value="1"/>
</dbReference>
<proteinExistence type="evidence at transcript level"/>
<evidence type="ECO:0000256" key="1">
    <source>
        <dbReference type="SAM" id="SignalP"/>
    </source>
</evidence>
<reference evidence="2" key="1">
    <citation type="journal article" date="2015" name="J. Immunol.">
        <title>Cyprinid Herpesvirus 3 Il10 Inhibits Inflammatory Activities of Carp Macrophages and Promotes Proliferation of Igm+ B Cells and Memory T Cells in a Manner Similar to Carp Il10.</title>
        <authorList>
            <person name="Piazzon M.C."/>
            <person name="Wentzel A.S."/>
            <person name="Tijhaar E.J."/>
            <person name="Rakus K.L."/>
            <person name="Vanderplasschen A."/>
            <person name="Wiegertjes G.F."/>
            <person name="Forlenza M."/>
        </authorList>
    </citation>
    <scope>NUCLEOTIDE SEQUENCE</scope>
</reference>